<evidence type="ECO:0000256" key="1">
    <source>
        <dbReference type="SAM" id="MobiDB-lite"/>
    </source>
</evidence>
<dbReference type="RefSeq" id="WP_013118329.1">
    <property type="nucleotide sequence ID" value="NC_014151.1"/>
</dbReference>
<keyword evidence="2" id="KW-0732">Signal</keyword>
<dbReference type="Proteomes" id="UP000000849">
    <property type="component" value="Chromosome"/>
</dbReference>
<name>D5ULP2_CELFN</name>
<evidence type="ECO:0000313" key="3">
    <source>
        <dbReference type="EMBL" id="ADG75998.1"/>
    </source>
</evidence>
<dbReference type="OrthoDB" id="3292271at2"/>
<dbReference type="HOGENOM" id="CLU_1999811_0_0_11"/>
<accession>D5ULP2</accession>
<dbReference type="KEGG" id="cfl:Cfla_3116"/>
<keyword evidence="4" id="KW-1185">Reference proteome</keyword>
<feature type="chain" id="PRO_5039316280" evidence="2">
    <location>
        <begin position="32"/>
        <end position="124"/>
    </location>
</feature>
<feature type="region of interest" description="Disordered" evidence="1">
    <location>
        <begin position="100"/>
        <end position="124"/>
    </location>
</feature>
<protein>
    <submittedName>
        <fullName evidence="3">Uncharacterized protein</fullName>
    </submittedName>
</protein>
<organism evidence="3 4">
    <name type="scientific">Cellulomonas flavigena (strain ATCC 482 / DSM 20109 / BCRC 11376 / JCM 18109 / NBRC 3775 / NCIMB 8073 / NRS 134)</name>
    <dbReference type="NCBI Taxonomy" id="446466"/>
    <lineage>
        <taxon>Bacteria</taxon>
        <taxon>Bacillati</taxon>
        <taxon>Actinomycetota</taxon>
        <taxon>Actinomycetes</taxon>
        <taxon>Micrococcales</taxon>
        <taxon>Cellulomonadaceae</taxon>
        <taxon>Cellulomonas</taxon>
    </lineage>
</organism>
<dbReference type="STRING" id="446466.Cfla_3116"/>
<dbReference type="AlphaFoldDB" id="D5ULP2"/>
<dbReference type="PROSITE" id="PS51318">
    <property type="entry name" value="TAT"/>
    <property type="match status" value="1"/>
</dbReference>
<dbReference type="InterPro" id="IPR006311">
    <property type="entry name" value="TAT_signal"/>
</dbReference>
<feature type="signal peptide" evidence="2">
    <location>
        <begin position="1"/>
        <end position="31"/>
    </location>
</feature>
<gene>
    <name evidence="3" type="ordered locus">Cfla_3116</name>
</gene>
<evidence type="ECO:0000256" key="2">
    <source>
        <dbReference type="SAM" id="SignalP"/>
    </source>
</evidence>
<reference evidence="3 4" key="1">
    <citation type="journal article" date="2010" name="Stand. Genomic Sci.">
        <title>Complete genome sequence of Cellulomonas flavigena type strain (134).</title>
        <authorList>
            <person name="Abt B."/>
            <person name="Foster B."/>
            <person name="Lapidus A."/>
            <person name="Clum A."/>
            <person name="Sun H."/>
            <person name="Pukall R."/>
            <person name="Lucas S."/>
            <person name="Glavina Del Rio T."/>
            <person name="Nolan M."/>
            <person name="Tice H."/>
            <person name="Cheng J.F."/>
            <person name="Pitluck S."/>
            <person name="Liolios K."/>
            <person name="Ivanova N."/>
            <person name="Mavromatis K."/>
            <person name="Ovchinnikova G."/>
            <person name="Pati A."/>
            <person name="Goodwin L."/>
            <person name="Chen A."/>
            <person name="Palaniappan K."/>
            <person name="Land M."/>
            <person name="Hauser L."/>
            <person name="Chang Y.J."/>
            <person name="Jeffries C.D."/>
            <person name="Rohde M."/>
            <person name="Goker M."/>
            <person name="Woyke T."/>
            <person name="Bristow J."/>
            <person name="Eisen J.A."/>
            <person name="Markowitz V."/>
            <person name="Hugenholtz P."/>
            <person name="Kyrpides N.C."/>
            <person name="Klenk H.P."/>
        </authorList>
    </citation>
    <scope>NUCLEOTIDE SEQUENCE [LARGE SCALE GENOMIC DNA]</scope>
    <source>
        <strain evidence="4">ATCC 482 / DSM 20109 / BCRC 11376 / JCM 18109 / NBRC 3775 / NCIMB 8073 / NRS 134</strain>
    </source>
</reference>
<proteinExistence type="predicted"/>
<dbReference type="EMBL" id="CP001964">
    <property type="protein sequence ID" value="ADG75998.1"/>
    <property type="molecule type" value="Genomic_DNA"/>
</dbReference>
<evidence type="ECO:0000313" key="4">
    <source>
        <dbReference type="Proteomes" id="UP000000849"/>
    </source>
</evidence>
<sequence length="124" mass="13007">MNRSTTPRSRRRTIATAGVIAATLTVAGAGAAAAAAPQSAVGQAVGTALAAVGVDWSGMPEGYTKEQYEAFWGAGYQYEDVEELVALWQVEETEAKARAGRMILDGETPPVPPSGSPEDYYRGE</sequence>